<feature type="domain" description="Peptidase S1" evidence="14">
    <location>
        <begin position="176"/>
        <end position="406"/>
    </location>
</feature>
<reference evidence="15" key="1">
    <citation type="journal article" date="2021" name="Sci. Adv.">
        <title>The American lobster genome reveals insights on longevity, neural, and immune adaptations.</title>
        <authorList>
            <person name="Polinski J.M."/>
            <person name="Zimin A.V."/>
            <person name="Clark K.F."/>
            <person name="Kohn A.B."/>
            <person name="Sadowski N."/>
            <person name="Timp W."/>
            <person name="Ptitsyn A."/>
            <person name="Khanna P."/>
            <person name="Romanova D.Y."/>
            <person name="Williams P."/>
            <person name="Greenwood S.J."/>
            <person name="Moroz L.L."/>
            <person name="Walt D.R."/>
            <person name="Bodnar A.G."/>
        </authorList>
    </citation>
    <scope>NUCLEOTIDE SEQUENCE</scope>
    <source>
        <strain evidence="15">GMGI-L3</strain>
    </source>
</reference>
<keyword evidence="4 12" id="KW-0645">Protease</keyword>
<evidence type="ECO:0000259" key="14">
    <source>
        <dbReference type="PROSITE" id="PS50240"/>
    </source>
</evidence>
<dbReference type="InterPro" id="IPR033116">
    <property type="entry name" value="TRYPSIN_SER"/>
</dbReference>
<proteinExistence type="predicted"/>
<evidence type="ECO:0000256" key="8">
    <source>
        <dbReference type="ARBA" id="ARBA00022825"/>
    </source>
</evidence>
<dbReference type="InterPro" id="IPR009003">
    <property type="entry name" value="Peptidase_S1_PA"/>
</dbReference>
<evidence type="ECO:0000256" key="11">
    <source>
        <dbReference type="ARBA" id="ARBA00066707"/>
    </source>
</evidence>
<evidence type="ECO:0000313" key="15">
    <source>
        <dbReference type="EMBL" id="KAG7170909.1"/>
    </source>
</evidence>
<dbReference type="PRINTS" id="PR00722">
    <property type="entry name" value="CHYMOTRYPSIN"/>
</dbReference>
<sequence length="408" mass="46800">MASALRLLSIILLCFLFLHFTLSAPQRRRTRGRVKEENWIQQMKEEEKGSNIMETLINFVLDYLITEVQNEQVEDDYAVDDYVVDDYVVDDYVVDDYDENHHVFDPVEDELVEDELVEDEPVENELHSGSGRDIESDDYDYGWTEYLEQEGHQEQEVQQGRCGRRSVKSRDTWMKIVGGLEARQGEWPWQVAVLNRFKETFCGGTLIAPQWVLTAAHCVRKRLYVRLGELDITDYTPHEIELKIKKSYQNPNYDAEFLEHDLALLKLPQEVTFSRHMRSACLPQKGSLPPVGNKCIVSGWGKERETHIFTSDVLNYARIPIVSRSTCRKAYPEHPITRNHICAGYKRGSTDTCSGDSGGPLICEDEEGIWSVHGVTSFGVGCGDEGSYGVYTKVVNYLPWIKQTISLK</sequence>
<keyword evidence="5 13" id="KW-0732">Signal</keyword>
<dbReference type="GO" id="GO:0004252">
    <property type="term" value="F:serine-type endopeptidase activity"/>
    <property type="evidence" value="ECO:0007669"/>
    <property type="project" value="InterPro"/>
</dbReference>
<evidence type="ECO:0000256" key="1">
    <source>
        <dbReference type="ARBA" id="ARBA00004613"/>
    </source>
</evidence>
<dbReference type="SMART" id="SM00020">
    <property type="entry name" value="Tryp_SPc"/>
    <property type="match status" value="1"/>
</dbReference>
<evidence type="ECO:0000256" key="2">
    <source>
        <dbReference type="ARBA" id="ARBA00022525"/>
    </source>
</evidence>
<keyword evidence="3" id="KW-0768">Sushi</keyword>
<dbReference type="FunFam" id="2.40.10.10:FF:000120">
    <property type="entry name" value="Putative serine protease"/>
    <property type="match status" value="1"/>
</dbReference>
<keyword evidence="8 12" id="KW-0720">Serine protease</keyword>
<evidence type="ECO:0000256" key="13">
    <source>
        <dbReference type="SAM" id="SignalP"/>
    </source>
</evidence>
<evidence type="ECO:0000256" key="6">
    <source>
        <dbReference type="ARBA" id="ARBA00022801"/>
    </source>
</evidence>
<feature type="signal peptide" evidence="13">
    <location>
        <begin position="1"/>
        <end position="23"/>
    </location>
</feature>
<dbReference type="AlphaFoldDB" id="A0A8J5KEV4"/>
<comment type="subcellular location">
    <subcellularLocation>
        <location evidence="1">Secreted</location>
    </subcellularLocation>
</comment>
<dbReference type="GO" id="GO:0006508">
    <property type="term" value="P:proteolysis"/>
    <property type="evidence" value="ECO:0007669"/>
    <property type="project" value="UniProtKB-KW"/>
</dbReference>
<dbReference type="CDD" id="cd00190">
    <property type="entry name" value="Tryp_SPc"/>
    <property type="match status" value="1"/>
</dbReference>
<feature type="chain" id="PRO_5035145058" description="limulus clotting factor C" evidence="13">
    <location>
        <begin position="24"/>
        <end position="408"/>
    </location>
</feature>
<keyword evidence="7" id="KW-0353">Hemolymph clotting</keyword>
<evidence type="ECO:0000313" key="16">
    <source>
        <dbReference type="Proteomes" id="UP000747542"/>
    </source>
</evidence>
<dbReference type="EMBL" id="JAHLQT010013238">
    <property type="protein sequence ID" value="KAG7170909.1"/>
    <property type="molecule type" value="Genomic_DNA"/>
</dbReference>
<dbReference type="SUPFAM" id="SSF50494">
    <property type="entry name" value="Trypsin-like serine proteases"/>
    <property type="match status" value="1"/>
</dbReference>
<dbReference type="GO" id="GO:0005615">
    <property type="term" value="C:extracellular space"/>
    <property type="evidence" value="ECO:0007669"/>
    <property type="project" value="TreeGrafter"/>
</dbReference>
<dbReference type="PROSITE" id="PS50240">
    <property type="entry name" value="TRYPSIN_DOM"/>
    <property type="match status" value="1"/>
</dbReference>
<dbReference type="InterPro" id="IPR001254">
    <property type="entry name" value="Trypsin_dom"/>
</dbReference>
<accession>A0A8J5KEV4</accession>
<gene>
    <name evidence="15" type="primary">Try-L1</name>
    <name evidence="15" type="ORF">Hamer_G012479</name>
</gene>
<dbReference type="PROSITE" id="PS00135">
    <property type="entry name" value="TRYPSIN_SER"/>
    <property type="match status" value="1"/>
</dbReference>
<evidence type="ECO:0000256" key="5">
    <source>
        <dbReference type="ARBA" id="ARBA00022729"/>
    </source>
</evidence>
<evidence type="ECO:0000256" key="10">
    <source>
        <dbReference type="ARBA" id="ARBA00052079"/>
    </source>
</evidence>
<evidence type="ECO:0000256" key="9">
    <source>
        <dbReference type="ARBA" id="ARBA00023157"/>
    </source>
</evidence>
<evidence type="ECO:0000256" key="12">
    <source>
        <dbReference type="RuleBase" id="RU363034"/>
    </source>
</evidence>
<dbReference type="EC" id="3.4.21.84" evidence="11"/>
<evidence type="ECO:0000256" key="3">
    <source>
        <dbReference type="ARBA" id="ARBA00022659"/>
    </source>
</evidence>
<dbReference type="Proteomes" id="UP000747542">
    <property type="component" value="Unassembled WGS sequence"/>
</dbReference>
<keyword evidence="16" id="KW-1185">Reference proteome</keyword>
<dbReference type="InterPro" id="IPR018114">
    <property type="entry name" value="TRYPSIN_HIS"/>
</dbReference>
<dbReference type="Pfam" id="PF00089">
    <property type="entry name" value="Trypsin"/>
    <property type="match status" value="1"/>
</dbReference>
<dbReference type="InterPro" id="IPR001314">
    <property type="entry name" value="Peptidase_S1A"/>
</dbReference>
<dbReference type="PROSITE" id="PS00134">
    <property type="entry name" value="TRYPSIN_HIS"/>
    <property type="match status" value="1"/>
</dbReference>
<comment type="catalytic activity">
    <reaction evidence="10">
        <text>Selective cleavage of 103-Arg-|-Ser-104 and 124-Ile-|-Ile-125 bonds in Limulus clotting factor B to form activated factor B. Cleavage of -Pro-Arg-|-Xaa- bonds in synthetic substrates.</text>
        <dbReference type="EC" id="3.4.21.84"/>
    </reaction>
</comment>
<keyword evidence="2" id="KW-0964">Secreted</keyword>
<protein>
    <recommendedName>
        <fullName evidence="11">limulus clotting factor C</fullName>
        <ecNumber evidence="11">3.4.21.84</ecNumber>
    </recommendedName>
</protein>
<dbReference type="InterPro" id="IPR050127">
    <property type="entry name" value="Serine_Proteases_S1"/>
</dbReference>
<keyword evidence="9" id="KW-1015">Disulfide bond</keyword>
<dbReference type="PANTHER" id="PTHR24264:SF65">
    <property type="entry name" value="SRCR DOMAIN-CONTAINING PROTEIN"/>
    <property type="match status" value="1"/>
</dbReference>
<dbReference type="Gene3D" id="2.40.10.10">
    <property type="entry name" value="Trypsin-like serine proteases"/>
    <property type="match status" value="1"/>
</dbReference>
<dbReference type="PANTHER" id="PTHR24264">
    <property type="entry name" value="TRYPSIN-RELATED"/>
    <property type="match status" value="1"/>
</dbReference>
<name>A0A8J5KEV4_HOMAM</name>
<evidence type="ECO:0000256" key="4">
    <source>
        <dbReference type="ARBA" id="ARBA00022670"/>
    </source>
</evidence>
<dbReference type="InterPro" id="IPR043504">
    <property type="entry name" value="Peptidase_S1_PA_chymotrypsin"/>
</dbReference>
<evidence type="ECO:0000256" key="7">
    <source>
        <dbReference type="ARBA" id="ARBA00022820"/>
    </source>
</evidence>
<organism evidence="15 16">
    <name type="scientific">Homarus americanus</name>
    <name type="common">American lobster</name>
    <dbReference type="NCBI Taxonomy" id="6706"/>
    <lineage>
        <taxon>Eukaryota</taxon>
        <taxon>Metazoa</taxon>
        <taxon>Ecdysozoa</taxon>
        <taxon>Arthropoda</taxon>
        <taxon>Crustacea</taxon>
        <taxon>Multicrustacea</taxon>
        <taxon>Malacostraca</taxon>
        <taxon>Eumalacostraca</taxon>
        <taxon>Eucarida</taxon>
        <taxon>Decapoda</taxon>
        <taxon>Pleocyemata</taxon>
        <taxon>Astacidea</taxon>
        <taxon>Nephropoidea</taxon>
        <taxon>Nephropidae</taxon>
        <taxon>Homarus</taxon>
    </lineage>
</organism>
<keyword evidence="6 12" id="KW-0378">Hydrolase</keyword>
<comment type="caution">
    <text evidence="15">The sequence shown here is derived from an EMBL/GenBank/DDBJ whole genome shotgun (WGS) entry which is preliminary data.</text>
</comment>
<dbReference type="GO" id="GO:0042381">
    <property type="term" value="P:hemolymph coagulation"/>
    <property type="evidence" value="ECO:0007669"/>
    <property type="project" value="UniProtKB-KW"/>
</dbReference>